<dbReference type="AlphaFoldDB" id="A0A4D7JS78"/>
<feature type="chain" id="PRO_5020816038" description="DUF2911 domain-containing protein" evidence="1">
    <location>
        <begin position="22"/>
        <end position="179"/>
    </location>
</feature>
<feature type="signal peptide" evidence="1">
    <location>
        <begin position="1"/>
        <end position="21"/>
    </location>
</feature>
<organism evidence="2 3">
    <name type="scientific">Mangrovivirga cuniculi</name>
    <dbReference type="NCBI Taxonomy" id="2715131"/>
    <lineage>
        <taxon>Bacteria</taxon>
        <taxon>Pseudomonadati</taxon>
        <taxon>Bacteroidota</taxon>
        <taxon>Cytophagia</taxon>
        <taxon>Cytophagales</taxon>
        <taxon>Mangrovivirgaceae</taxon>
        <taxon>Mangrovivirga</taxon>
    </lineage>
</organism>
<accession>A0A4D7JS78</accession>
<dbReference type="KEGG" id="fpf:DCC35_08880"/>
<dbReference type="EMBL" id="CP028923">
    <property type="protein sequence ID" value="QCK14846.1"/>
    <property type="molecule type" value="Genomic_DNA"/>
</dbReference>
<dbReference type="InterPro" id="IPR021314">
    <property type="entry name" value="DUF2911"/>
</dbReference>
<proteinExistence type="predicted"/>
<evidence type="ECO:0000256" key="1">
    <source>
        <dbReference type="SAM" id="SignalP"/>
    </source>
</evidence>
<dbReference type="Proteomes" id="UP000298616">
    <property type="component" value="Chromosome"/>
</dbReference>
<keyword evidence="1" id="KW-0732">Signal</keyword>
<dbReference type="OrthoDB" id="195456at2"/>
<keyword evidence="3" id="KW-1185">Reference proteome</keyword>
<name>A0A4D7JS78_9BACT</name>
<evidence type="ECO:0008006" key="4">
    <source>
        <dbReference type="Google" id="ProtNLM"/>
    </source>
</evidence>
<evidence type="ECO:0000313" key="2">
    <source>
        <dbReference type="EMBL" id="QCK14846.1"/>
    </source>
</evidence>
<dbReference type="Pfam" id="PF11138">
    <property type="entry name" value="DUF2911"/>
    <property type="match status" value="1"/>
</dbReference>
<gene>
    <name evidence="2" type="ORF">DCC35_08880</name>
</gene>
<protein>
    <recommendedName>
        <fullName evidence="4">DUF2911 domain-containing protein</fullName>
    </recommendedName>
</protein>
<sequence length="179" mass="20813">MNQLTTVFLIFLFSSTLNVFAQEAVTPRLSPLEVKTVKNEDSYVKVTYSRPHKRDRIIFGDLVPYGKVWRLGANEATEITITEDIKMAGRDLEAGTYSLFAIPQEDKWTIIVNKELGLWGAYNYNKENDLMRFDVPTSETKETWEAFTIDFEQRQDKTYMTMSWDKTKVSIPIDFQISE</sequence>
<reference evidence="2 3" key="1">
    <citation type="submission" date="2018-04" db="EMBL/GenBank/DDBJ databases">
        <title>Complete genome uncultured novel isolate.</title>
        <authorList>
            <person name="Merlino G."/>
        </authorList>
    </citation>
    <scope>NUCLEOTIDE SEQUENCE [LARGE SCALE GENOMIC DNA]</scope>
    <source>
        <strain evidence="3">R1DC9</strain>
    </source>
</reference>
<evidence type="ECO:0000313" key="3">
    <source>
        <dbReference type="Proteomes" id="UP000298616"/>
    </source>
</evidence>
<dbReference type="RefSeq" id="WP_137090433.1">
    <property type="nucleotide sequence ID" value="NZ_CP028923.1"/>
</dbReference>